<evidence type="ECO:0000313" key="4">
    <source>
        <dbReference type="Proteomes" id="UP001231362"/>
    </source>
</evidence>
<dbReference type="SUPFAM" id="SSF56349">
    <property type="entry name" value="DNA breaking-rejoining enzymes"/>
    <property type="match status" value="1"/>
</dbReference>
<dbReference type="PANTHER" id="PTHR30349">
    <property type="entry name" value="PHAGE INTEGRASE-RELATED"/>
    <property type="match status" value="1"/>
</dbReference>
<evidence type="ECO:0000256" key="1">
    <source>
        <dbReference type="ARBA" id="ARBA00023172"/>
    </source>
</evidence>
<dbReference type="EMBL" id="JAUSTU010000016">
    <property type="protein sequence ID" value="MDQ0156844.1"/>
    <property type="molecule type" value="Genomic_DNA"/>
</dbReference>
<protein>
    <submittedName>
        <fullName evidence="3">Site-specific recombinase XerD</fullName>
    </submittedName>
</protein>
<dbReference type="Gene3D" id="1.10.443.10">
    <property type="entry name" value="Intergrase catalytic core"/>
    <property type="match status" value="1"/>
</dbReference>
<name>A0ABT9V7E0_9BACL</name>
<comment type="caution">
    <text evidence="3">The sequence shown here is derived from an EMBL/GenBank/DDBJ whole genome shotgun (WGS) entry which is preliminary data.</text>
</comment>
<evidence type="ECO:0000313" key="3">
    <source>
        <dbReference type="EMBL" id="MDQ0156844.1"/>
    </source>
</evidence>
<keyword evidence="1" id="KW-0233">DNA recombination</keyword>
<sequence length="187" mass="22036">MEFVEPIRDIEKINAIKELLKKQSQRDLLLFVFGINTGIRVHDLLSLKVADVREGEKLKEFLYLKDENCEQEQAYYLNSKVQQELKNYFDMYDLDEDDFLFKSKKNEQPITRQQAYRIINKAAKDVGISEKIGMHTLRKTFGYHAYRKGIAVSILMGIYQHHSSSETLRYIGIDRNEKRLIKVDVNL</sequence>
<dbReference type="InterPro" id="IPR011010">
    <property type="entry name" value="DNA_brk_join_enz"/>
</dbReference>
<evidence type="ECO:0000259" key="2">
    <source>
        <dbReference type="PROSITE" id="PS51898"/>
    </source>
</evidence>
<dbReference type="InterPro" id="IPR013762">
    <property type="entry name" value="Integrase-like_cat_sf"/>
</dbReference>
<dbReference type="Pfam" id="PF00589">
    <property type="entry name" value="Phage_integrase"/>
    <property type="match status" value="1"/>
</dbReference>
<dbReference type="InterPro" id="IPR002104">
    <property type="entry name" value="Integrase_catalytic"/>
</dbReference>
<organism evidence="3 4">
    <name type="scientific">Anoxybacillus andreesenii</name>
    <dbReference type="NCBI Taxonomy" id="1325932"/>
    <lineage>
        <taxon>Bacteria</taxon>
        <taxon>Bacillati</taxon>
        <taxon>Bacillota</taxon>
        <taxon>Bacilli</taxon>
        <taxon>Bacillales</taxon>
        <taxon>Anoxybacillaceae</taxon>
        <taxon>Anoxybacillus</taxon>
    </lineage>
</organism>
<proteinExistence type="predicted"/>
<dbReference type="InterPro" id="IPR050090">
    <property type="entry name" value="Tyrosine_recombinase_XerCD"/>
</dbReference>
<accession>A0ABT9V7E0</accession>
<gene>
    <name evidence="3" type="ORF">J2S07_003167</name>
</gene>
<dbReference type="Proteomes" id="UP001231362">
    <property type="component" value="Unassembled WGS sequence"/>
</dbReference>
<keyword evidence="4" id="KW-1185">Reference proteome</keyword>
<reference evidence="3 4" key="1">
    <citation type="submission" date="2023-07" db="EMBL/GenBank/DDBJ databases">
        <title>Genomic Encyclopedia of Type Strains, Phase IV (KMG-IV): sequencing the most valuable type-strain genomes for metagenomic binning, comparative biology and taxonomic classification.</title>
        <authorList>
            <person name="Goeker M."/>
        </authorList>
    </citation>
    <scope>NUCLEOTIDE SEQUENCE [LARGE SCALE GENOMIC DNA]</scope>
    <source>
        <strain evidence="3 4">DSM 23948</strain>
    </source>
</reference>
<dbReference type="PROSITE" id="PS51898">
    <property type="entry name" value="TYR_RECOMBINASE"/>
    <property type="match status" value="1"/>
</dbReference>
<dbReference type="PANTHER" id="PTHR30349:SF82">
    <property type="entry name" value="INTEGRASE_RECOMBINASE YOEC-RELATED"/>
    <property type="match status" value="1"/>
</dbReference>
<feature type="domain" description="Tyr recombinase" evidence="2">
    <location>
        <begin position="1"/>
        <end position="183"/>
    </location>
</feature>
<dbReference type="RefSeq" id="WP_307151335.1">
    <property type="nucleotide sequence ID" value="NZ_JAUSTU010000016.1"/>
</dbReference>